<accession>A0A7R9KYU7</accession>
<protein>
    <submittedName>
        <fullName evidence="1">Uncharacterized protein</fullName>
    </submittedName>
</protein>
<organism evidence="1">
    <name type="scientific">Medioppia subpectinata</name>
    <dbReference type="NCBI Taxonomy" id="1979941"/>
    <lineage>
        <taxon>Eukaryota</taxon>
        <taxon>Metazoa</taxon>
        <taxon>Ecdysozoa</taxon>
        <taxon>Arthropoda</taxon>
        <taxon>Chelicerata</taxon>
        <taxon>Arachnida</taxon>
        <taxon>Acari</taxon>
        <taxon>Acariformes</taxon>
        <taxon>Sarcoptiformes</taxon>
        <taxon>Oribatida</taxon>
        <taxon>Brachypylina</taxon>
        <taxon>Oppioidea</taxon>
        <taxon>Oppiidae</taxon>
        <taxon>Medioppia</taxon>
    </lineage>
</organism>
<dbReference type="AlphaFoldDB" id="A0A7R9KYU7"/>
<feature type="non-terminal residue" evidence="1">
    <location>
        <position position="1"/>
    </location>
</feature>
<evidence type="ECO:0000313" key="1">
    <source>
        <dbReference type="EMBL" id="CAD7630833.1"/>
    </source>
</evidence>
<sequence length="121" mass="13635">GFREFSHKRIDVYPAVLNRTEHVLGVKVDTKCEMKESYPDGTYKSFVVLMAKLLTKATIFNISQFKSPGVIYCGQEEEEAAIDIISTKYERYGNGVEAPEKLEIIKEKCNEIGHANSTGKL</sequence>
<name>A0A7R9KYU7_9ACAR</name>
<dbReference type="EMBL" id="OC863174">
    <property type="protein sequence ID" value="CAD7630833.1"/>
    <property type="molecule type" value="Genomic_DNA"/>
</dbReference>
<dbReference type="EMBL" id="CAJPIZ010008599">
    <property type="protein sequence ID" value="CAG2111263.1"/>
    <property type="molecule type" value="Genomic_DNA"/>
</dbReference>
<evidence type="ECO:0000313" key="2">
    <source>
        <dbReference type="Proteomes" id="UP000759131"/>
    </source>
</evidence>
<reference evidence="1" key="1">
    <citation type="submission" date="2020-11" db="EMBL/GenBank/DDBJ databases">
        <authorList>
            <person name="Tran Van P."/>
        </authorList>
    </citation>
    <scope>NUCLEOTIDE SEQUENCE</scope>
</reference>
<gene>
    <name evidence="1" type="ORF">OSB1V03_LOCUS11244</name>
</gene>
<keyword evidence="2" id="KW-1185">Reference proteome</keyword>
<dbReference type="Proteomes" id="UP000759131">
    <property type="component" value="Unassembled WGS sequence"/>
</dbReference>
<proteinExistence type="predicted"/>